<dbReference type="PANTHER" id="PTHR33067">
    <property type="entry name" value="RNA-DIRECTED DNA POLYMERASE-RELATED"/>
    <property type="match status" value="1"/>
</dbReference>
<evidence type="ECO:0008006" key="2">
    <source>
        <dbReference type="Google" id="ProtNLM"/>
    </source>
</evidence>
<dbReference type="CDD" id="cd00303">
    <property type="entry name" value="retropepsin_like"/>
    <property type="match status" value="1"/>
</dbReference>
<comment type="caution">
    <text evidence="1">The sequence shown here is derived from an EMBL/GenBank/DDBJ whole genome shotgun (WGS) entry which is preliminary data.</text>
</comment>
<dbReference type="InterPro" id="IPR021109">
    <property type="entry name" value="Peptidase_aspartic_dom_sf"/>
</dbReference>
<protein>
    <recommendedName>
        <fullName evidence="2">Reverse transcriptase domain-containing protein</fullName>
    </recommendedName>
</protein>
<proteinExistence type="predicted"/>
<dbReference type="Gene3D" id="2.40.70.10">
    <property type="entry name" value="Acid Proteases"/>
    <property type="match status" value="1"/>
</dbReference>
<name>A0A6L2NJ08_TANCI</name>
<reference evidence="1" key="1">
    <citation type="journal article" date="2019" name="Sci. Rep.">
        <title>Draft genome of Tanacetum cinerariifolium, the natural source of mosquito coil.</title>
        <authorList>
            <person name="Yamashiro T."/>
            <person name="Shiraishi A."/>
            <person name="Satake H."/>
            <person name="Nakayama K."/>
        </authorList>
    </citation>
    <scope>NUCLEOTIDE SEQUENCE</scope>
</reference>
<dbReference type="AlphaFoldDB" id="A0A6L2NJ08"/>
<dbReference type="EMBL" id="BKCJ010008901">
    <property type="protein sequence ID" value="GEU84474.1"/>
    <property type="molecule type" value="Genomic_DNA"/>
</dbReference>
<sequence length="236" mass="26622">MNALVDQGSDVNVMPLSTYMKLTNKRPAETNIRLSLASHSYIYPLGIAKDILDVDGYVYLVDFLILDMKEDEKRPFILGTPFLKMAKAASLGMGEKDKTSPRKGDEVRPIEEQKLKNKRPALVKVEDVMDDEGEVIGKGLILYQAYGNLYAMTVKDNGVNILKSSDECLFKMGKFRETLVVGALHRGPEQDRVFADLTPEEKERFKADTRAMNILLQGLPKDIYTLINHYTDSKDI</sequence>
<evidence type="ECO:0000313" key="1">
    <source>
        <dbReference type="EMBL" id="GEU84474.1"/>
    </source>
</evidence>
<gene>
    <name evidence="1" type="ORF">Tci_056452</name>
</gene>
<organism evidence="1">
    <name type="scientific">Tanacetum cinerariifolium</name>
    <name type="common">Dalmatian daisy</name>
    <name type="synonym">Chrysanthemum cinerariifolium</name>
    <dbReference type="NCBI Taxonomy" id="118510"/>
    <lineage>
        <taxon>Eukaryota</taxon>
        <taxon>Viridiplantae</taxon>
        <taxon>Streptophyta</taxon>
        <taxon>Embryophyta</taxon>
        <taxon>Tracheophyta</taxon>
        <taxon>Spermatophyta</taxon>
        <taxon>Magnoliopsida</taxon>
        <taxon>eudicotyledons</taxon>
        <taxon>Gunneridae</taxon>
        <taxon>Pentapetalae</taxon>
        <taxon>asterids</taxon>
        <taxon>campanulids</taxon>
        <taxon>Asterales</taxon>
        <taxon>Asteraceae</taxon>
        <taxon>Asteroideae</taxon>
        <taxon>Anthemideae</taxon>
        <taxon>Anthemidinae</taxon>
        <taxon>Tanacetum</taxon>
    </lineage>
</organism>
<accession>A0A6L2NJ08</accession>